<dbReference type="SUPFAM" id="SSF52374">
    <property type="entry name" value="Nucleotidylyl transferase"/>
    <property type="match status" value="1"/>
</dbReference>
<evidence type="ECO:0000256" key="7">
    <source>
        <dbReference type="ARBA" id="ARBA00023146"/>
    </source>
</evidence>
<dbReference type="GO" id="GO:0005759">
    <property type="term" value="C:mitochondrial matrix"/>
    <property type="evidence" value="ECO:0007669"/>
    <property type="project" value="TreeGrafter"/>
</dbReference>
<keyword evidence="11" id="KW-1185">Reference proteome</keyword>
<dbReference type="InterPro" id="IPR014729">
    <property type="entry name" value="Rossmann-like_a/b/a_fold"/>
</dbReference>
<dbReference type="GO" id="GO:0004830">
    <property type="term" value="F:tryptophan-tRNA ligase activity"/>
    <property type="evidence" value="ECO:0007669"/>
    <property type="project" value="UniProtKB-EC"/>
</dbReference>
<dbReference type="PANTHER" id="PTHR43766">
    <property type="entry name" value="TRYPTOPHAN--TRNA LIGASE, MITOCHONDRIAL"/>
    <property type="match status" value="1"/>
</dbReference>
<dbReference type="Proteomes" id="UP000297245">
    <property type="component" value="Unassembled WGS sequence"/>
</dbReference>
<dbReference type="PANTHER" id="PTHR43766:SF1">
    <property type="entry name" value="TRYPTOPHAN--TRNA LIGASE, MITOCHONDRIAL"/>
    <property type="match status" value="1"/>
</dbReference>
<dbReference type="EC" id="6.1.1.2" evidence="2"/>
<dbReference type="Gene3D" id="1.10.240.10">
    <property type="entry name" value="Tyrosyl-Transfer RNA Synthetase"/>
    <property type="match status" value="1"/>
</dbReference>
<dbReference type="InterPro" id="IPR002306">
    <property type="entry name" value="Trp-tRNA-ligase"/>
</dbReference>
<evidence type="ECO:0000313" key="10">
    <source>
        <dbReference type="EMBL" id="THU88641.1"/>
    </source>
</evidence>
<dbReference type="GO" id="GO:0005524">
    <property type="term" value="F:ATP binding"/>
    <property type="evidence" value="ECO:0007669"/>
    <property type="project" value="UniProtKB-KW"/>
</dbReference>
<evidence type="ECO:0000256" key="5">
    <source>
        <dbReference type="ARBA" id="ARBA00022840"/>
    </source>
</evidence>
<dbReference type="InterPro" id="IPR001412">
    <property type="entry name" value="aa-tRNA-synth_I_CS"/>
</dbReference>
<keyword evidence="4 9" id="KW-0547">Nucleotide-binding</keyword>
<organism evidence="10 11">
    <name type="scientific">Dendrothele bispora (strain CBS 962.96)</name>
    <dbReference type="NCBI Taxonomy" id="1314807"/>
    <lineage>
        <taxon>Eukaryota</taxon>
        <taxon>Fungi</taxon>
        <taxon>Dikarya</taxon>
        <taxon>Basidiomycota</taxon>
        <taxon>Agaricomycotina</taxon>
        <taxon>Agaricomycetes</taxon>
        <taxon>Agaricomycetidae</taxon>
        <taxon>Agaricales</taxon>
        <taxon>Agaricales incertae sedis</taxon>
        <taxon>Dendrothele</taxon>
    </lineage>
</organism>
<sequence>MSSLQKTRIMLSGIQPTGIPHLGNYLGALINWAQLQDDASPEGELLSSIVGWHAMTLPQGTHGIENGHNDVHVWIRYEEVFSVYEQTSRLAVSKNLAEDAEMDETGLNVGLFTYPVLMSVDIALQMHVPVGDDQTQHLELCRDLADQFDRTYKAKHSLFPLPIALTSGADYLFFFISKPPKRILSLRDPTSKMSKSSPDPASRILFTDSPSEITSKIHHRSGTANLLTILAACTGEYVHQIAKRFEVKNYGVLKSEVTGAVQEISRGPRDDYERLKGQKDYLLKVAKEGAERAGKKAEATMRGLSCGGLHSGNPLQFLLESNVA</sequence>
<dbReference type="Pfam" id="PF00579">
    <property type="entry name" value="tRNA-synt_1b"/>
    <property type="match status" value="2"/>
</dbReference>
<dbReference type="OrthoDB" id="15808at2759"/>
<evidence type="ECO:0000256" key="1">
    <source>
        <dbReference type="ARBA" id="ARBA00005594"/>
    </source>
</evidence>
<reference evidence="10 11" key="1">
    <citation type="journal article" date="2019" name="Nat. Ecol. Evol.">
        <title>Megaphylogeny resolves global patterns of mushroom evolution.</title>
        <authorList>
            <person name="Varga T."/>
            <person name="Krizsan K."/>
            <person name="Foldi C."/>
            <person name="Dima B."/>
            <person name="Sanchez-Garcia M."/>
            <person name="Sanchez-Ramirez S."/>
            <person name="Szollosi G.J."/>
            <person name="Szarkandi J.G."/>
            <person name="Papp V."/>
            <person name="Albert L."/>
            <person name="Andreopoulos W."/>
            <person name="Angelini C."/>
            <person name="Antonin V."/>
            <person name="Barry K.W."/>
            <person name="Bougher N.L."/>
            <person name="Buchanan P."/>
            <person name="Buyck B."/>
            <person name="Bense V."/>
            <person name="Catcheside P."/>
            <person name="Chovatia M."/>
            <person name="Cooper J."/>
            <person name="Damon W."/>
            <person name="Desjardin D."/>
            <person name="Finy P."/>
            <person name="Geml J."/>
            <person name="Haridas S."/>
            <person name="Hughes K."/>
            <person name="Justo A."/>
            <person name="Karasinski D."/>
            <person name="Kautmanova I."/>
            <person name="Kiss B."/>
            <person name="Kocsube S."/>
            <person name="Kotiranta H."/>
            <person name="LaButti K.M."/>
            <person name="Lechner B.E."/>
            <person name="Liimatainen K."/>
            <person name="Lipzen A."/>
            <person name="Lukacs Z."/>
            <person name="Mihaltcheva S."/>
            <person name="Morgado L.N."/>
            <person name="Niskanen T."/>
            <person name="Noordeloos M.E."/>
            <person name="Ohm R.A."/>
            <person name="Ortiz-Santana B."/>
            <person name="Ovrebo C."/>
            <person name="Racz N."/>
            <person name="Riley R."/>
            <person name="Savchenko A."/>
            <person name="Shiryaev A."/>
            <person name="Soop K."/>
            <person name="Spirin V."/>
            <person name="Szebenyi C."/>
            <person name="Tomsovsky M."/>
            <person name="Tulloss R.E."/>
            <person name="Uehling J."/>
            <person name="Grigoriev I.V."/>
            <person name="Vagvolgyi C."/>
            <person name="Papp T."/>
            <person name="Martin F.M."/>
            <person name="Miettinen O."/>
            <person name="Hibbett D.S."/>
            <person name="Nagy L.G."/>
        </authorList>
    </citation>
    <scope>NUCLEOTIDE SEQUENCE [LARGE SCALE GENOMIC DNA]</scope>
    <source>
        <strain evidence="10 11">CBS 962.96</strain>
    </source>
</reference>
<proteinExistence type="inferred from homology"/>
<name>A0A4S8LI41_DENBC</name>
<dbReference type="InterPro" id="IPR002305">
    <property type="entry name" value="aa-tRNA-synth_Ic"/>
</dbReference>
<protein>
    <recommendedName>
        <fullName evidence="2">tryptophan--tRNA ligase</fullName>
        <ecNumber evidence="2">6.1.1.2</ecNumber>
    </recommendedName>
    <alternativeName>
        <fullName evidence="8">Tryptophanyl-tRNA synthetase</fullName>
    </alternativeName>
</protein>
<dbReference type="GO" id="GO:0070183">
    <property type="term" value="P:mitochondrial tryptophanyl-tRNA aminoacylation"/>
    <property type="evidence" value="ECO:0007669"/>
    <property type="project" value="TreeGrafter"/>
</dbReference>
<evidence type="ECO:0000256" key="9">
    <source>
        <dbReference type="RuleBase" id="RU363036"/>
    </source>
</evidence>
<dbReference type="EMBL" id="ML179402">
    <property type="protein sequence ID" value="THU88641.1"/>
    <property type="molecule type" value="Genomic_DNA"/>
</dbReference>
<evidence type="ECO:0000256" key="3">
    <source>
        <dbReference type="ARBA" id="ARBA00022598"/>
    </source>
</evidence>
<keyword evidence="6 9" id="KW-0648">Protein biosynthesis</keyword>
<evidence type="ECO:0000256" key="2">
    <source>
        <dbReference type="ARBA" id="ARBA00013161"/>
    </source>
</evidence>
<evidence type="ECO:0000256" key="4">
    <source>
        <dbReference type="ARBA" id="ARBA00022741"/>
    </source>
</evidence>
<dbReference type="AlphaFoldDB" id="A0A4S8LI41"/>
<dbReference type="InterPro" id="IPR050203">
    <property type="entry name" value="Trp-tRNA_synthetase"/>
</dbReference>
<dbReference type="PROSITE" id="PS00178">
    <property type="entry name" value="AA_TRNA_LIGASE_I"/>
    <property type="match status" value="1"/>
</dbReference>
<dbReference type="PRINTS" id="PR01039">
    <property type="entry name" value="TRNASYNTHTRP"/>
</dbReference>
<dbReference type="GO" id="GO:0016740">
    <property type="term" value="F:transferase activity"/>
    <property type="evidence" value="ECO:0007669"/>
    <property type="project" value="UniProtKB-KW"/>
</dbReference>
<keyword evidence="3 9" id="KW-0436">Ligase</keyword>
<keyword evidence="7 9" id="KW-0030">Aminoacyl-tRNA synthetase</keyword>
<keyword evidence="5 9" id="KW-0067">ATP-binding</keyword>
<gene>
    <name evidence="10" type="ORF">K435DRAFT_916510</name>
</gene>
<evidence type="ECO:0000256" key="6">
    <source>
        <dbReference type="ARBA" id="ARBA00022917"/>
    </source>
</evidence>
<accession>A0A4S8LI41</accession>
<evidence type="ECO:0000256" key="8">
    <source>
        <dbReference type="ARBA" id="ARBA00030268"/>
    </source>
</evidence>
<evidence type="ECO:0000313" key="11">
    <source>
        <dbReference type="Proteomes" id="UP000297245"/>
    </source>
</evidence>
<comment type="similarity">
    <text evidence="1 9">Belongs to the class-I aminoacyl-tRNA synthetase family.</text>
</comment>
<keyword evidence="10" id="KW-0808">Transferase</keyword>
<dbReference type="Gene3D" id="3.40.50.620">
    <property type="entry name" value="HUPs"/>
    <property type="match status" value="2"/>
</dbReference>